<name>A0A163BAH7_DIDRA</name>
<dbReference type="AlphaFoldDB" id="A0A163BAH7"/>
<evidence type="ECO:0000313" key="2">
    <source>
        <dbReference type="Proteomes" id="UP000076837"/>
    </source>
</evidence>
<dbReference type="Proteomes" id="UP000076837">
    <property type="component" value="Unassembled WGS sequence"/>
</dbReference>
<gene>
    <name evidence="1" type="ORF">ST47_g7250</name>
</gene>
<comment type="caution">
    <text evidence="1">The sequence shown here is derived from an EMBL/GenBank/DDBJ whole genome shotgun (WGS) entry which is preliminary data.</text>
</comment>
<dbReference type="EMBL" id="JYNV01000242">
    <property type="protein sequence ID" value="KZM21657.1"/>
    <property type="molecule type" value="Genomic_DNA"/>
</dbReference>
<accession>A0A163BAH7</accession>
<evidence type="ECO:0000313" key="1">
    <source>
        <dbReference type="EMBL" id="KZM21657.1"/>
    </source>
</evidence>
<sequence length="220" mass="24669">MSSSHNGNQPSRSPRYISCDWYITAHFQNLSIQTSSSSPTPYRLREQAMPSLEHSQYSNKQSAKVNAGIHFGGTNSETEDRVQATMEMFVFNSNIPALSIDFSRFEVPTQIPAPIGPTAEELIRTLLCPPLHAFLHGVLSMQWVVGVLGQSHFRFRNSDERYVLAPDSNVRTEGTRLGLPPVYLEWLCGDEEGSSPTEQSMLLTPRFFEWWQGEDGSAGE</sequence>
<keyword evidence="2" id="KW-1185">Reference proteome</keyword>
<reference evidence="1 2" key="1">
    <citation type="journal article" date="2016" name="Sci. Rep.">
        <title>Draft genome sequencing and secretome analysis of fungal phytopathogen Ascochyta rabiei provides insight into the necrotrophic effector repertoire.</title>
        <authorList>
            <person name="Verma S."/>
            <person name="Gazara R.K."/>
            <person name="Nizam S."/>
            <person name="Parween S."/>
            <person name="Chattopadhyay D."/>
            <person name="Verma P.K."/>
        </authorList>
    </citation>
    <scope>NUCLEOTIDE SEQUENCE [LARGE SCALE GENOMIC DNA]</scope>
    <source>
        <strain evidence="1 2">ArDII</strain>
    </source>
</reference>
<proteinExistence type="predicted"/>
<dbReference type="OrthoDB" id="3927820at2759"/>
<protein>
    <submittedName>
        <fullName evidence="1">Uncharacterized protein</fullName>
    </submittedName>
</protein>
<organism evidence="1 2">
    <name type="scientific">Didymella rabiei</name>
    <name type="common">Chickpea ascochyta blight fungus</name>
    <name type="synonym">Mycosphaerella rabiei</name>
    <dbReference type="NCBI Taxonomy" id="5454"/>
    <lineage>
        <taxon>Eukaryota</taxon>
        <taxon>Fungi</taxon>
        <taxon>Dikarya</taxon>
        <taxon>Ascomycota</taxon>
        <taxon>Pezizomycotina</taxon>
        <taxon>Dothideomycetes</taxon>
        <taxon>Pleosporomycetidae</taxon>
        <taxon>Pleosporales</taxon>
        <taxon>Pleosporineae</taxon>
        <taxon>Didymellaceae</taxon>
        <taxon>Ascochyta</taxon>
    </lineage>
</organism>